<dbReference type="InterPro" id="IPR056647">
    <property type="entry name" value="DUF7745"/>
</dbReference>
<protein>
    <recommendedName>
        <fullName evidence="2">DUF7745 domain-containing protein</fullName>
    </recommendedName>
</protein>
<dbReference type="Proteomes" id="UP000257109">
    <property type="component" value="Unassembled WGS sequence"/>
</dbReference>
<evidence type="ECO:0000259" key="2">
    <source>
        <dbReference type="Pfam" id="PF24924"/>
    </source>
</evidence>
<dbReference type="AlphaFoldDB" id="A0A371F5Z7"/>
<evidence type="ECO:0000256" key="1">
    <source>
        <dbReference type="SAM" id="MobiDB-lite"/>
    </source>
</evidence>
<reference evidence="3" key="1">
    <citation type="submission" date="2018-05" db="EMBL/GenBank/DDBJ databases">
        <title>Draft genome of Mucuna pruriens seed.</title>
        <authorList>
            <person name="Nnadi N.E."/>
            <person name="Vos R."/>
            <person name="Hasami M.H."/>
            <person name="Devisetty U.K."/>
            <person name="Aguiy J.C."/>
        </authorList>
    </citation>
    <scope>NUCLEOTIDE SEQUENCE [LARGE SCALE GENOMIC DNA]</scope>
    <source>
        <strain evidence="3">JCA_2017</strain>
    </source>
</reference>
<evidence type="ECO:0000313" key="3">
    <source>
        <dbReference type="EMBL" id="RDX73689.1"/>
    </source>
</evidence>
<keyword evidence="4" id="KW-1185">Reference proteome</keyword>
<dbReference type="Pfam" id="PF24924">
    <property type="entry name" value="DUF7745"/>
    <property type="match status" value="1"/>
</dbReference>
<organism evidence="3 4">
    <name type="scientific">Mucuna pruriens</name>
    <name type="common">Velvet bean</name>
    <name type="synonym">Dolichos pruriens</name>
    <dbReference type="NCBI Taxonomy" id="157652"/>
    <lineage>
        <taxon>Eukaryota</taxon>
        <taxon>Viridiplantae</taxon>
        <taxon>Streptophyta</taxon>
        <taxon>Embryophyta</taxon>
        <taxon>Tracheophyta</taxon>
        <taxon>Spermatophyta</taxon>
        <taxon>Magnoliopsida</taxon>
        <taxon>eudicotyledons</taxon>
        <taxon>Gunneridae</taxon>
        <taxon>Pentapetalae</taxon>
        <taxon>rosids</taxon>
        <taxon>fabids</taxon>
        <taxon>Fabales</taxon>
        <taxon>Fabaceae</taxon>
        <taxon>Papilionoideae</taxon>
        <taxon>50 kb inversion clade</taxon>
        <taxon>NPAAA clade</taxon>
        <taxon>indigoferoid/millettioid clade</taxon>
        <taxon>Phaseoleae</taxon>
        <taxon>Mucuna</taxon>
    </lineage>
</organism>
<feature type="compositionally biased region" description="Basic and acidic residues" evidence="1">
    <location>
        <begin position="78"/>
        <end position="96"/>
    </location>
</feature>
<dbReference type="EMBL" id="QJKJ01010437">
    <property type="protein sequence ID" value="RDX73689.1"/>
    <property type="molecule type" value="Genomic_DNA"/>
</dbReference>
<evidence type="ECO:0000313" key="4">
    <source>
        <dbReference type="Proteomes" id="UP000257109"/>
    </source>
</evidence>
<proteinExistence type="predicted"/>
<gene>
    <name evidence="3" type="ORF">CR513_46679</name>
</gene>
<feature type="domain" description="DUF7745" evidence="2">
    <location>
        <begin position="2"/>
        <end position="60"/>
    </location>
</feature>
<feature type="region of interest" description="Disordered" evidence="1">
    <location>
        <begin position="74"/>
        <end position="159"/>
    </location>
</feature>
<comment type="caution">
    <text evidence="3">The sequence shown here is derived from an EMBL/GenBank/DDBJ whole genome shotgun (WGS) entry which is preliminary data.</text>
</comment>
<accession>A0A371F5Z7</accession>
<sequence length="159" mass="17788">MDVYGPLIYGIVLFPHIEDYIDLAAIDAFLAKRDIGENLIITILANTYYSMNYFYERNGKGLRSRLEQVSLTFGDPRLGADKGPDPSHARPYESSKKVKGGLRQLLKERSGSQPPAKPTPGKSVPPRSRVCQRQALKQTPRKPKATGVGQAHQRMKENH</sequence>
<name>A0A371F5Z7_MUCPR</name>
<feature type="non-terminal residue" evidence="3">
    <location>
        <position position="1"/>
    </location>
</feature>